<accession>A0A382WK34</accession>
<protein>
    <submittedName>
        <fullName evidence="1">Uncharacterized protein</fullName>
    </submittedName>
</protein>
<dbReference type="AlphaFoldDB" id="A0A382WK34"/>
<organism evidence="1">
    <name type="scientific">marine metagenome</name>
    <dbReference type="NCBI Taxonomy" id="408172"/>
    <lineage>
        <taxon>unclassified sequences</taxon>
        <taxon>metagenomes</taxon>
        <taxon>ecological metagenomes</taxon>
    </lineage>
</organism>
<proteinExistence type="predicted"/>
<evidence type="ECO:0000313" key="1">
    <source>
        <dbReference type="EMBL" id="SVD58990.1"/>
    </source>
</evidence>
<dbReference type="EMBL" id="UINC01160378">
    <property type="protein sequence ID" value="SVD58990.1"/>
    <property type="molecule type" value="Genomic_DNA"/>
</dbReference>
<gene>
    <name evidence="1" type="ORF">METZ01_LOCUS411844</name>
</gene>
<reference evidence="1" key="1">
    <citation type="submission" date="2018-05" db="EMBL/GenBank/DDBJ databases">
        <authorList>
            <person name="Lanie J.A."/>
            <person name="Ng W.-L."/>
            <person name="Kazmierczak K.M."/>
            <person name="Andrzejewski T.M."/>
            <person name="Davidsen T.M."/>
            <person name="Wayne K.J."/>
            <person name="Tettelin H."/>
            <person name="Glass J.I."/>
            <person name="Rusch D."/>
            <person name="Podicherti R."/>
            <person name="Tsui H.-C.T."/>
            <person name="Winkler M.E."/>
        </authorList>
    </citation>
    <scope>NUCLEOTIDE SEQUENCE</scope>
</reference>
<name>A0A382WK34_9ZZZZ</name>
<sequence length="34" mass="3804">MPCLQEPQFVQILDSAIFVKVINNDKQESADVLA</sequence>